<comment type="similarity">
    <text evidence="1">Belongs to the NAD(P)-dependent epimerase/dehydratase family.</text>
</comment>
<sequence>MSILKKVVVTGGAGFIGSNLARALVEKGCEVLVVDNFVAGHFDERVVPGAVYNNIDIKNTAELIPVFQGADAVFHLAALPKVQDSIEHPIETSNTNVDGTLSVLEAARAAGVQKVVFSSSAAVYGDQETMPASEDMPAHPLNPYGLHKYIGENTCVLWSELYGLPTVSLRYFNVYGPGFDPNGAYASVVGRFIDLRQNGKPLTIVGDGTNTRDYVHVDDVVRANILAAESDSVGKGEVINIGSGQETSVTQLAAMIGGPVESVESRQETSRSVSDISRARTLLGFEPTVEIEIGIENLKKLHGIS</sequence>
<dbReference type="PANTHER" id="PTHR43000">
    <property type="entry name" value="DTDP-D-GLUCOSE 4,6-DEHYDRATASE-RELATED"/>
    <property type="match status" value="1"/>
</dbReference>
<dbReference type="Pfam" id="PF01370">
    <property type="entry name" value="Epimerase"/>
    <property type="match status" value="1"/>
</dbReference>
<dbReference type="Gene3D" id="3.40.50.720">
    <property type="entry name" value="NAD(P)-binding Rossmann-like Domain"/>
    <property type="match status" value="1"/>
</dbReference>
<reference evidence="4" key="1">
    <citation type="submission" date="2017-09" db="EMBL/GenBank/DDBJ databases">
        <title>Depth-based differentiation of microbial function through sediment-hosted aquifers and enrichment of novel symbionts in the deep terrestrial subsurface.</title>
        <authorList>
            <person name="Probst A.J."/>
            <person name="Ladd B."/>
            <person name="Jarett J.K."/>
            <person name="Geller-Mcgrath D.E."/>
            <person name="Sieber C.M.K."/>
            <person name="Emerson J.B."/>
            <person name="Anantharaman K."/>
            <person name="Thomas B.C."/>
            <person name="Malmstrom R."/>
            <person name="Stieglmeier M."/>
            <person name="Klingl A."/>
            <person name="Woyke T."/>
            <person name="Ryan C.M."/>
            <person name="Banfield J.F."/>
        </authorList>
    </citation>
    <scope>NUCLEOTIDE SEQUENCE [LARGE SCALE GENOMIC DNA]</scope>
</reference>
<evidence type="ECO:0000313" key="4">
    <source>
        <dbReference type="Proteomes" id="UP000229612"/>
    </source>
</evidence>
<name>A0A2H0UJL3_9BACT</name>
<gene>
    <name evidence="3" type="ORF">COU14_01420</name>
</gene>
<feature type="domain" description="NAD-dependent epimerase/dehydratase" evidence="2">
    <location>
        <begin position="7"/>
        <end position="242"/>
    </location>
</feature>
<accession>A0A2H0UJL3</accession>
<dbReference type="EMBL" id="PFBG01000015">
    <property type="protein sequence ID" value="PIR85985.1"/>
    <property type="molecule type" value="Genomic_DNA"/>
</dbReference>
<protein>
    <submittedName>
        <fullName evidence="3">GDP-mannose 4,6-dehydratase</fullName>
    </submittedName>
</protein>
<dbReference type="AlphaFoldDB" id="A0A2H0UJL3"/>
<proteinExistence type="inferred from homology"/>
<evidence type="ECO:0000256" key="1">
    <source>
        <dbReference type="ARBA" id="ARBA00007637"/>
    </source>
</evidence>
<dbReference type="InterPro" id="IPR036291">
    <property type="entry name" value="NAD(P)-bd_dom_sf"/>
</dbReference>
<evidence type="ECO:0000313" key="3">
    <source>
        <dbReference type="EMBL" id="PIR85985.1"/>
    </source>
</evidence>
<evidence type="ECO:0000259" key="2">
    <source>
        <dbReference type="Pfam" id="PF01370"/>
    </source>
</evidence>
<comment type="caution">
    <text evidence="3">The sequence shown here is derived from an EMBL/GenBank/DDBJ whole genome shotgun (WGS) entry which is preliminary data.</text>
</comment>
<dbReference type="Gene3D" id="3.90.25.10">
    <property type="entry name" value="UDP-galactose 4-epimerase, domain 1"/>
    <property type="match status" value="1"/>
</dbReference>
<dbReference type="Proteomes" id="UP000229612">
    <property type="component" value="Unassembled WGS sequence"/>
</dbReference>
<organism evidence="3 4">
    <name type="scientific">Candidatus Kaiserbacteria bacterium CG10_big_fil_rev_8_21_14_0_10_44_10</name>
    <dbReference type="NCBI Taxonomy" id="1974606"/>
    <lineage>
        <taxon>Bacteria</taxon>
        <taxon>Candidatus Kaiseribacteriota</taxon>
    </lineage>
</organism>
<dbReference type="InterPro" id="IPR001509">
    <property type="entry name" value="Epimerase_deHydtase"/>
</dbReference>
<dbReference type="SUPFAM" id="SSF51735">
    <property type="entry name" value="NAD(P)-binding Rossmann-fold domains"/>
    <property type="match status" value="1"/>
</dbReference>